<reference evidence="1" key="1">
    <citation type="journal article" date="2023" name="Microbiol Resour">
        <title>Genome Sequences of Rhodoplanes serenus and Two Thermotolerant Strains, Rhodoplanes tepidamans and 'Rhodoplanes cryptolactis,' Further Refine the Genus.</title>
        <authorList>
            <person name="Rayyan A.A."/>
            <person name="Kyndt J.A."/>
        </authorList>
    </citation>
    <scope>NUCLEOTIDE SEQUENCE</scope>
    <source>
        <strain evidence="1">DSM 9987</strain>
    </source>
</reference>
<reference evidence="1" key="2">
    <citation type="submission" date="2023-02" db="EMBL/GenBank/DDBJ databases">
        <authorList>
            <person name="Rayyan A."/>
            <person name="Meyer T."/>
            <person name="Kyndt J.A."/>
        </authorList>
    </citation>
    <scope>NUCLEOTIDE SEQUENCE</scope>
    <source>
        <strain evidence="1">DSM 9987</strain>
    </source>
</reference>
<accession>A0ABT5JCI2</accession>
<dbReference type="SUPFAM" id="SSF46785">
    <property type="entry name" value="Winged helix' DNA-binding domain"/>
    <property type="match status" value="1"/>
</dbReference>
<comment type="caution">
    <text evidence="1">The sequence shown here is derived from an EMBL/GenBank/DDBJ whole genome shotgun (WGS) entry which is preliminary data.</text>
</comment>
<dbReference type="EMBL" id="JAQQLI010000026">
    <property type="protein sequence ID" value="MDC7787332.1"/>
    <property type="molecule type" value="Genomic_DNA"/>
</dbReference>
<keyword evidence="2" id="KW-1185">Reference proteome</keyword>
<gene>
    <name evidence="1" type="ORF">PQJ73_16700</name>
</gene>
<protein>
    <submittedName>
        <fullName evidence="1">Uncharacterized protein</fullName>
    </submittedName>
</protein>
<evidence type="ECO:0000313" key="1">
    <source>
        <dbReference type="EMBL" id="MDC7787332.1"/>
    </source>
</evidence>
<dbReference type="InterPro" id="IPR036390">
    <property type="entry name" value="WH_DNA-bd_sf"/>
</dbReference>
<sequence length="204" mass="21693">MGKRVTPAPTAHTVPLVIPRGHDHYWAVIRTLDKAGPWTAGEVVGESNAHRASVHDFVGRLVKAGIARHAGGERAPRYRLAQSPAATPRLRRNGTAAPPSAQAQLWCAIRQLGQFTYAELILAASTDELAIEEITARSYLKRLSAAGYITAVVPGAPGKPAVWKLKPSMNTGPKAPQILRAHVVFDPNRGAVVGGPVQAEEVSA</sequence>
<dbReference type="Proteomes" id="UP001165652">
    <property type="component" value="Unassembled WGS sequence"/>
</dbReference>
<evidence type="ECO:0000313" key="2">
    <source>
        <dbReference type="Proteomes" id="UP001165652"/>
    </source>
</evidence>
<organism evidence="1 2">
    <name type="scientific">Rhodoplanes tepidamans</name>
    <name type="common">Rhodoplanes cryptolactis</name>
    <dbReference type="NCBI Taxonomy" id="200616"/>
    <lineage>
        <taxon>Bacteria</taxon>
        <taxon>Pseudomonadati</taxon>
        <taxon>Pseudomonadota</taxon>
        <taxon>Alphaproteobacteria</taxon>
        <taxon>Hyphomicrobiales</taxon>
        <taxon>Nitrobacteraceae</taxon>
        <taxon>Rhodoplanes</taxon>
    </lineage>
</organism>
<name>A0ABT5JCI2_RHOTP</name>
<proteinExistence type="predicted"/>